<dbReference type="InterPro" id="IPR006350">
    <property type="entry name" value="Intron_endoG1"/>
</dbReference>
<dbReference type="Gene3D" id="3.40.1440.10">
    <property type="entry name" value="GIY-YIG endonuclease"/>
    <property type="match status" value="1"/>
</dbReference>
<dbReference type="RefSeq" id="WP_052154376.1">
    <property type="nucleotide sequence ID" value="NZ_JACEIP010000010.1"/>
</dbReference>
<dbReference type="Pfam" id="PF01541">
    <property type="entry name" value="GIY-YIG"/>
    <property type="match status" value="1"/>
</dbReference>
<dbReference type="GO" id="GO:0004519">
    <property type="term" value="F:endonuclease activity"/>
    <property type="evidence" value="ECO:0007669"/>
    <property type="project" value="InterPro"/>
</dbReference>
<dbReference type="CDD" id="cd10437">
    <property type="entry name" value="GIY-YIG_HE_I-TevI_like"/>
    <property type="match status" value="1"/>
</dbReference>
<name>A0A7W1XAD3_9BACL</name>
<dbReference type="SMART" id="SM00465">
    <property type="entry name" value="GIYc"/>
    <property type="match status" value="1"/>
</dbReference>
<dbReference type="Proteomes" id="UP000530514">
    <property type="component" value="Unassembled WGS sequence"/>
</dbReference>
<comment type="caution">
    <text evidence="2">The sequence shown here is derived from an EMBL/GenBank/DDBJ whole genome shotgun (WGS) entry which is preliminary data.</text>
</comment>
<evidence type="ECO:0000313" key="2">
    <source>
        <dbReference type="EMBL" id="MBA4542918.1"/>
    </source>
</evidence>
<dbReference type="PROSITE" id="PS50164">
    <property type="entry name" value="GIY_YIG"/>
    <property type="match status" value="1"/>
</dbReference>
<sequence length="224" mass="25521">MIGIYAIENTVTGECYVGQSKNIEARFQQHMAMLAKGEHHSIKLQKAYDSMGIGAFAFKILEICDVDSLDAKEQKWIDKLDAYDKGYNMRLQSCEDNKDMHERICNALYHQFKNYCYNLGLTVTEAINVIIDMEIKTHQNNIYLLQSLKGTLEGTNTFKEIAKENDIKVESKNVLVDLNALMAAALDIKREVGRVGRHSLMKRTGCSEHYAKLALAELKNRHLD</sequence>
<proteinExistence type="predicted"/>
<feature type="domain" description="GIY-YIG" evidence="1">
    <location>
        <begin position="1"/>
        <end position="89"/>
    </location>
</feature>
<dbReference type="OrthoDB" id="2885760at2"/>
<dbReference type="InterPro" id="IPR035901">
    <property type="entry name" value="GIY-YIG_endonuc_sf"/>
</dbReference>
<gene>
    <name evidence="2" type="ORF">H1164_08385</name>
</gene>
<dbReference type="AlphaFoldDB" id="A0A7W1XAD3"/>
<dbReference type="SUPFAM" id="SSF82771">
    <property type="entry name" value="GIY-YIG endonuclease"/>
    <property type="match status" value="1"/>
</dbReference>
<dbReference type="EMBL" id="JACEIP010000010">
    <property type="protein sequence ID" value="MBA4542918.1"/>
    <property type="molecule type" value="Genomic_DNA"/>
</dbReference>
<evidence type="ECO:0000259" key="1">
    <source>
        <dbReference type="PROSITE" id="PS50164"/>
    </source>
</evidence>
<accession>A0A7W1XAD3</accession>
<protein>
    <submittedName>
        <fullName evidence="2">GIY-YIG nuclease family protein</fullName>
    </submittedName>
</protein>
<keyword evidence="3" id="KW-1185">Reference proteome</keyword>
<dbReference type="InterPro" id="IPR000305">
    <property type="entry name" value="GIY-YIG_endonuc"/>
</dbReference>
<evidence type="ECO:0000313" key="3">
    <source>
        <dbReference type="Proteomes" id="UP000530514"/>
    </source>
</evidence>
<organism evidence="2 3">
    <name type="scientific">Thermoactinomyces daqus</name>
    <dbReference type="NCBI Taxonomy" id="1329516"/>
    <lineage>
        <taxon>Bacteria</taxon>
        <taxon>Bacillati</taxon>
        <taxon>Bacillota</taxon>
        <taxon>Bacilli</taxon>
        <taxon>Bacillales</taxon>
        <taxon>Thermoactinomycetaceae</taxon>
        <taxon>Thermoactinomyces</taxon>
    </lineage>
</organism>
<reference evidence="2 3" key="1">
    <citation type="submission" date="2020-07" db="EMBL/GenBank/DDBJ databases">
        <authorList>
            <person name="Feng H."/>
        </authorList>
    </citation>
    <scope>NUCLEOTIDE SEQUENCE [LARGE SCALE GENOMIC DNA]</scope>
    <source>
        <strain evidence="3">s-11</strain>
    </source>
</reference>
<dbReference type="NCBIfam" id="TIGR01453">
    <property type="entry name" value="grpIintron_endo"/>
    <property type="match status" value="1"/>
</dbReference>